<dbReference type="Pfam" id="PF00486">
    <property type="entry name" value="Trans_reg_C"/>
    <property type="match status" value="1"/>
</dbReference>
<dbReference type="Gene3D" id="6.10.250.690">
    <property type="match status" value="1"/>
</dbReference>
<evidence type="ECO:0000256" key="4">
    <source>
        <dbReference type="ARBA" id="ARBA00023163"/>
    </source>
</evidence>
<dbReference type="SUPFAM" id="SSF52172">
    <property type="entry name" value="CheY-like"/>
    <property type="match status" value="1"/>
</dbReference>
<dbReference type="STRING" id="84724.SAMN04488564_12711"/>
<dbReference type="GO" id="GO:0000156">
    <property type="term" value="F:phosphorelay response regulator activity"/>
    <property type="evidence" value="ECO:0007669"/>
    <property type="project" value="TreeGrafter"/>
</dbReference>
<dbReference type="InterPro" id="IPR011006">
    <property type="entry name" value="CheY-like_superfamily"/>
</dbReference>
<evidence type="ECO:0000256" key="2">
    <source>
        <dbReference type="ARBA" id="ARBA00023015"/>
    </source>
</evidence>
<feature type="DNA-binding region" description="OmpR/PhoB-type" evidence="6">
    <location>
        <begin position="142"/>
        <end position="241"/>
    </location>
</feature>
<proteinExistence type="predicted"/>
<feature type="modified residue" description="4-aspartylphosphate" evidence="5">
    <location>
        <position position="64"/>
    </location>
</feature>
<evidence type="ECO:0000259" key="7">
    <source>
        <dbReference type="PROSITE" id="PS50110"/>
    </source>
</evidence>
<dbReference type="InterPro" id="IPR001789">
    <property type="entry name" value="Sig_transdc_resp-reg_receiver"/>
</dbReference>
<keyword evidence="1 5" id="KW-0597">Phosphoprotein</keyword>
<dbReference type="GO" id="GO:0005829">
    <property type="term" value="C:cytosol"/>
    <property type="evidence" value="ECO:0007669"/>
    <property type="project" value="TreeGrafter"/>
</dbReference>
<dbReference type="PROSITE" id="PS51755">
    <property type="entry name" value="OMPR_PHOB"/>
    <property type="match status" value="1"/>
</dbReference>
<dbReference type="Gene3D" id="1.10.10.10">
    <property type="entry name" value="Winged helix-like DNA-binding domain superfamily/Winged helix DNA-binding domain"/>
    <property type="match status" value="1"/>
</dbReference>
<evidence type="ECO:0000256" key="1">
    <source>
        <dbReference type="ARBA" id="ARBA00022553"/>
    </source>
</evidence>
<keyword evidence="4" id="KW-0804">Transcription</keyword>
<evidence type="ECO:0000313" key="10">
    <source>
        <dbReference type="Proteomes" id="UP000198583"/>
    </source>
</evidence>
<keyword evidence="2" id="KW-0805">Transcription regulation</keyword>
<evidence type="ECO:0000313" key="9">
    <source>
        <dbReference type="EMBL" id="SFR30075.1"/>
    </source>
</evidence>
<name>A0A1I6FJH5_9PSEU</name>
<dbReference type="GO" id="GO:0000976">
    <property type="term" value="F:transcription cis-regulatory region binding"/>
    <property type="evidence" value="ECO:0007669"/>
    <property type="project" value="TreeGrafter"/>
</dbReference>
<dbReference type="Pfam" id="PF00072">
    <property type="entry name" value="Response_reg"/>
    <property type="match status" value="1"/>
</dbReference>
<dbReference type="Proteomes" id="UP000198583">
    <property type="component" value="Unassembled WGS sequence"/>
</dbReference>
<dbReference type="Gene3D" id="3.40.50.2300">
    <property type="match status" value="1"/>
</dbReference>
<dbReference type="AlphaFoldDB" id="A0A1I6FJH5"/>
<dbReference type="GO" id="GO:0006355">
    <property type="term" value="P:regulation of DNA-templated transcription"/>
    <property type="evidence" value="ECO:0007669"/>
    <property type="project" value="InterPro"/>
</dbReference>
<keyword evidence="3 6" id="KW-0238">DNA-binding</keyword>
<organism evidence="9 10">
    <name type="scientific">Lentzea waywayandensis</name>
    <dbReference type="NCBI Taxonomy" id="84724"/>
    <lineage>
        <taxon>Bacteria</taxon>
        <taxon>Bacillati</taxon>
        <taxon>Actinomycetota</taxon>
        <taxon>Actinomycetes</taxon>
        <taxon>Pseudonocardiales</taxon>
        <taxon>Pseudonocardiaceae</taxon>
        <taxon>Lentzea</taxon>
    </lineage>
</organism>
<dbReference type="InterPro" id="IPR001867">
    <property type="entry name" value="OmpR/PhoB-type_DNA-bd"/>
</dbReference>
<dbReference type="PANTHER" id="PTHR48111">
    <property type="entry name" value="REGULATOR OF RPOS"/>
    <property type="match status" value="1"/>
</dbReference>
<dbReference type="GO" id="GO:0032993">
    <property type="term" value="C:protein-DNA complex"/>
    <property type="evidence" value="ECO:0007669"/>
    <property type="project" value="TreeGrafter"/>
</dbReference>
<evidence type="ECO:0000256" key="5">
    <source>
        <dbReference type="PROSITE-ProRule" id="PRU00169"/>
    </source>
</evidence>
<reference evidence="10" key="1">
    <citation type="submission" date="2016-10" db="EMBL/GenBank/DDBJ databases">
        <authorList>
            <person name="Varghese N."/>
            <person name="Submissions S."/>
        </authorList>
    </citation>
    <scope>NUCLEOTIDE SEQUENCE [LARGE SCALE GENOMIC DNA]</scope>
    <source>
        <strain evidence="10">DSM 44232</strain>
    </source>
</reference>
<accession>A0A1I6FJH5</accession>
<dbReference type="SMART" id="SM00448">
    <property type="entry name" value="REC"/>
    <property type="match status" value="1"/>
</dbReference>
<evidence type="ECO:0000256" key="6">
    <source>
        <dbReference type="PROSITE-ProRule" id="PRU01091"/>
    </source>
</evidence>
<dbReference type="InterPro" id="IPR036388">
    <property type="entry name" value="WH-like_DNA-bd_sf"/>
</dbReference>
<dbReference type="CDD" id="cd00383">
    <property type="entry name" value="trans_reg_C"/>
    <property type="match status" value="1"/>
</dbReference>
<dbReference type="EMBL" id="FOYL01000027">
    <property type="protein sequence ID" value="SFR30075.1"/>
    <property type="molecule type" value="Genomic_DNA"/>
</dbReference>
<dbReference type="SMART" id="SM00862">
    <property type="entry name" value="Trans_reg_C"/>
    <property type="match status" value="1"/>
</dbReference>
<evidence type="ECO:0000259" key="8">
    <source>
        <dbReference type="PROSITE" id="PS51755"/>
    </source>
</evidence>
<evidence type="ECO:0000256" key="3">
    <source>
        <dbReference type="ARBA" id="ARBA00023125"/>
    </source>
</evidence>
<protein>
    <submittedName>
        <fullName evidence="9">DNA-binding response regulator, OmpR family, contains REC and winged-helix (WHTH) domain</fullName>
    </submittedName>
</protein>
<keyword evidence="10" id="KW-1185">Reference proteome</keyword>
<sequence>MPSRVRARRLAVMPRTLVVDDDPIAQAALVSTLEELGHEVRAVSTASAALCAAGARQLDLVLFDLGLPEIDGMAALRKLRNRSAVPVIVSTARAAEDWLLAAFDAGADDYIVKPYSRRHLAARVNALLRRSGRRPVTAQNDEEVLMVGDDLKVDLATRTARLCGAPLSLSRREFDLLAYLATKQGIVVTRRELVRKVWEQPHTADTTIAAHTSWLRRKLGETASAPRYLHTVRGVGLKLVAP</sequence>
<feature type="domain" description="OmpR/PhoB-type" evidence="8">
    <location>
        <begin position="142"/>
        <end position="241"/>
    </location>
</feature>
<feature type="domain" description="Response regulatory" evidence="7">
    <location>
        <begin position="15"/>
        <end position="128"/>
    </location>
</feature>
<gene>
    <name evidence="9" type="ORF">SAMN04488564_12711</name>
</gene>
<dbReference type="PANTHER" id="PTHR48111:SF4">
    <property type="entry name" value="DNA-BINDING DUAL TRANSCRIPTIONAL REGULATOR OMPR"/>
    <property type="match status" value="1"/>
</dbReference>
<dbReference type="InterPro" id="IPR039420">
    <property type="entry name" value="WalR-like"/>
</dbReference>
<dbReference type="PROSITE" id="PS50110">
    <property type="entry name" value="RESPONSE_REGULATORY"/>
    <property type="match status" value="1"/>
</dbReference>